<organism evidence="3">
    <name type="scientific">marine sediment metagenome</name>
    <dbReference type="NCBI Taxonomy" id="412755"/>
    <lineage>
        <taxon>unclassified sequences</taxon>
        <taxon>metagenomes</taxon>
        <taxon>ecological metagenomes</taxon>
    </lineage>
</organism>
<proteinExistence type="predicted"/>
<dbReference type="SUPFAM" id="SSF53187">
    <property type="entry name" value="Zn-dependent exopeptidases"/>
    <property type="match status" value="1"/>
</dbReference>
<dbReference type="Pfam" id="PF07687">
    <property type="entry name" value="M20_dimer"/>
    <property type="match status" value="1"/>
</dbReference>
<dbReference type="Gene3D" id="3.30.70.360">
    <property type="match status" value="1"/>
</dbReference>
<comment type="caution">
    <text evidence="3">The sequence shown here is derived from an EMBL/GenBank/DDBJ whole genome shotgun (WGS) entry which is preliminary data.</text>
</comment>
<dbReference type="PANTHER" id="PTHR30575">
    <property type="entry name" value="PEPTIDASE M20"/>
    <property type="match status" value="1"/>
</dbReference>
<accession>X0UE33</accession>
<dbReference type="GO" id="GO:0016805">
    <property type="term" value="F:dipeptidase activity"/>
    <property type="evidence" value="ECO:0007669"/>
    <property type="project" value="TreeGrafter"/>
</dbReference>
<dbReference type="InterPro" id="IPR036264">
    <property type="entry name" value="Bact_exopeptidase_dim_dom"/>
</dbReference>
<gene>
    <name evidence="3" type="ORF">S01H1_38285</name>
</gene>
<feature type="region of interest" description="Disordered" evidence="1">
    <location>
        <begin position="249"/>
        <end position="268"/>
    </location>
</feature>
<feature type="domain" description="Peptidase M20 dimerisation" evidence="2">
    <location>
        <begin position="94"/>
        <end position="188"/>
    </location>
</feature>
<protein>
    <recommendedName>
        <fullName evidence="2">Peptidase M20 dimerisation domain-containing protein</fullName>
    </recommendedName>
</protein>
<dbReference type="EMBL" id="BARS01024095">
    <property type="protein sequence ID" value="GAG03865.1"/>
    <property type="molecule type" value="Genomic_DNA"/>
</dbReference>
<dbReference type="InterPro" id="IPR017439">
    <property type="entry name" value="Amidohydrolase"/>
</dbReference>
<evidence type="ECO:0000259" key="2">
    <source>
        <dbReference type="Pfam" id="PF07687"/>
    </source>
</evidence>
<feature type="non-terminal residue" evidence="3">
    <location>
        <position position="1"/>
    </location>
</feature>
<dbReference type="SUPFAM" id="SSF55031">
    <property type="entry name" value="Bacterial exopeptidase dimerisation domain"/>
    <property type="match status" value="1"/>
</dbReference>
<dbReference type="InterPro" id="IPR052030">
    <property type="entry name" value="Peptidase_M20/M20A_hydrolases"/>
</dbReference>
<feature type="non-terminal residue" evidence="3">
    <location>
        <position position="268"/>
    </location>
</feature>
<dbReference type="PANTHER" id="PTHR30575:SF0">
    <property type="entry name" value="XAA-ARG DIPEPTIDASE"/>
    <property type="match status" value="1"/>
</dbReference>
<dbReference type="InterPro" id="IPR011650">
    <property type="entry name" value="Peptidase_M20_dimer"/>
</dbReference>
<evidence type="ECO:0000313" key="3">
    <source>
        <dbReference type="EMBL" id="GAG03865.1"/>
    </source>
</evidence>
<dbReference type="GO" id="GO:0046657">
    <property type="term" value="P:folic acid catabolic process"/>
    <property type="evidence" value="ECO:0007669"/>
    <property type="project" value="TreeGrafter"/>
</dbReference>
<dbReference type="FunFam" id="3.30.70.360:FF:000004">
    <property type="entry name" value="Peptidase M20 domain-containing protein 2"/>
    <property type="match status" value="1"/>
</dbReference>
<dbReference type="NCBIfam" id="TIGR01891">
    <property type="entry name" value="amidohydrolases"/>
    <property type="match status" value="1"/>
</dbReference>
<dbReference type="GO" id="GO:0005737">
    <property type="term" value="C:cytoplasm"/>
    <property type="evidence" value="ECO:0007669"/>
    <property type="project" value="TreeGrafter"/>
</dbReference>
<dbReference type="Gene3D" id="3.40.630.10">
    <property type="entry name" value="Zn peptidases"/>
    <property type="match status" value="1"/>
</dbReference>
<evidence type="ECO:0000256" key="1">
    <source>
        <dbReference type="SAM" id="MobiDB-lite"/>
    </source>
</evidence>
<dbReference type="AlphaFoldDB" id="X0UE33"/>
<dbReference type="GO" id="GO:0071713">
    <property type="term" value="F:para-aminobenzoyl-glutamate hydrolase activity"/>
    <property type="evidence" value="ECO:0007669"/>
    <property type="project" value="TreeGrafter"/>
</dbReference>
<name>X0UE33_9ZZZZ</name>
<sequence length="268" mass="29754">PRRQPRADGVTSGHGCGHNLFGAACVGAAIALKKVMTSQGIKGTVKLFGTPAEETVVGKVYMARDGIFKGLDAVLEWHPSDENGVRNQPGRSMNNFEVEFFGQAAHASADPWNGRSALDAVELMNYGVNLMREHVKPTTRLHYVIPRGGEAPNVVPEYARVWYYVRALDREEVQQYYEWVLNIAESAALATGTTRKVHLITGVHEYLLNRPLQETLQVNLELVGTPIFTKKEQAFARSMQRSLRIEEKGFNEELEPLADEPQPPRGGS</sequence>
<reference evidence="3" key="1">
    <citation type="journal article" date="2014" name="Front. Microbiol.">
        <title>High frequency of phylogenetically diverse reductive dehalogenase-homologous genes in deep subseafloor sedimentary metagenomes.</title>
        <authorList>
            <person name="Kawai M."/>
            <person name="Futagami T."/>
            <person name="Toyoda A."/>
            <person name="Takaki Y."/>
            <person name="Nishi S."/>
            <person name="Hori S."/>
            <person name="Arai W."/>
            <person name="Tsubouchi T."/>
            <person name="Morono Y."/>
            <person name="Uchiyama I."/>
            <person name="Ito T."/>
            <person name="Fujiyama A."/>
            <person name="Inagaki F."/>
            <person name="Takami H."/>
        </authorList>
    </citation>
    <scope>NUCLEOTIDE SEQUENCE</scope>
    <source>
        <strain evidence="3">Expedition CK06-06</strain>
    </source>
</reference>